<dbReference type="PROSITE" id="PS00480">
    <property type="entry name" value="CITRATE_SYNTHASE"/>
    <property type="match status" value="1"/>
</dbReference>
<dbReference type="PRINTS" id="PR00143">
    <property type="entry name" value="CITRTSNTHASE"/>
</dbReference>
<evidence type="ECO:0000256" key="3">
    <source>
        <dbReference type="ARBA" id="ARBA00022532"/>
    </source>
</evidence>
<keyword evidence="4 6" id="KW-0808">Transferase</keyword>
<dbReference type="Proteomes" id="UP000014227">
    <property type="component" value="Chromosome I"/>
</dbReference>
<dbReference type="InterPro" id="IPR016143">
    <property type="entry name" value="Citrate_synth-like_sm_a-sub"/>
</dbReference>
<comment type="catalytic activity">
    <reaction evidence="5">
        <text>oxaloacetate + acetyl-CoA + H2O = citrate + CoA + H(+)</text>
        <dbReference type="Rhea" id="RHEA:16845"/>
        <dbReference type="ChEBI" id="CHEBI:15377"/>
        <dbReference type="ChEBI" id="CHEBI:15378"/>
        <dbReference type="ChEBI" id="CHEBI:16452"/>
        <dbReference type="ChEBI" id="CHEBI:16947"/>
        <dbReference type="ChEBI" id="CHEBI:57287"/>
        <dbReference type="ChEBI" id="CHEBI:57288"/>
        <dbReference type="EC" id="2.3.3.16"/>
    </reaction>
</comment>
<dbReference type="HOGENOM" id="CLU_025068_2_1_0"/>
<dbReference type="PANTHER" id="PTHR11739">
    <property type="entry name" value="CITRATE SYNTHASE"/>
    <property type="match status" value="1"/>
</dbReference>
<name>S0EUE7_CHTCT</name>
<evidence type="ECO:0000256" key="7">
    <source>
        <dbReference type="PIRSR" id="PIRSR001369-1"/>
    </source>
</evidence>
<evidence type="ECO:0000313" key="9">
    <source>
        <dbReference type="EMBL" id="CCW35314.1"/>
    </source>
</evidence>
<proteinExistence type="inferred from homology"/>
<dbReference type="InterPro" id="IPR024176">
    <property type="entry name" value="Citrate_synthase_bac-typ"/>
</dbReference>
<dbReference type="eggNOG" id="COG0372">
    <property type="taxonomic scope" value="Bacteria"/>
</dbReference>
<sequence>MTAVAEGLRDVVIGTSTICEVLPSGQLFYRGYNIHDLADHSSFEEVVYLLWHGRLPTLAQLERFKAQLQQEMAFAENVFPLLKLFPKSAPPMDALRTAVSALGMFDADNGIHTPEANLRKSIRLQAAMPVLVAAFERLRQGLEPIKPRPELGIAGNFLYMLRGEEADPLYTRTLDIDFILHADHEINASTFATRVTVATGADIYAGIVSGIGTLSGPKHGAAAEETMRMLLEIGDISQVDAYIRPRLTGEKRIPIPGFGHAVYRAPDPRAQHLREMSRKLGELHNNLKWFEMTTAIEKLVEELSNTPERLAAGKQPIYANVDCFSASCYYVMGFPVHLYTPLFAISRTAGWCAHMMEQIQHQKLIRPRAEYVGPHNLPYIPIAQRENGIH</sequence>
<evidence type="ECO:0000313" key="10">
    <source>
        <dbReference type="Proteomes" id="UP000014227"/>
    </source>
</evidence>
<reference evidence="10" key="1">
    <citation type="submission" date="2013-03" db="EMBL/GenBank/DDBJ databases">
        <title>Genome sequence of Chthonomonas calidirosea, the first sequenced genome from the Armatimonadetes phylum (formally candidate division OP10).</title>
        <authorList>
            <person name="Lee K.C.Y."/>
            <person name="Morgan X.C."/>
            <person name="Dunfield P.F."/>
            <person name="Tamas I."/>
            <person name="Houghton K.M."/>
            <person name="Vyssotski M."/>
            <person name="Ryan J.L.J."/>
            <person name="Lagutin K."/>
            <person name="McDonald I.R."/>
            <person name="Stott M.B."/>
        </authorList>
    </citation>
    <scope>NUCLEOTIDE SEQUENCE [LARGE SCALE GENOMIC DNA]</scope>
    <source>
        <strain evidence="10">DSM 23976 / ICMP 18418 / T49</strain>
    </source>
</reference>
<dbReference type="EMBL" id="HF951689">
    <property type="protein sequence ID" value="CCW35314.1"/>
    <property type="molecule type" value="Genomic_DNA"/>
</dbReference>
<keyword evidence="3" id="KW-0816">Tricarboxylic acid cycle</keyword>
<dbReference type="PANTHER" id="PTHR11739:SF4">
    <property type="entry name" value="CITRATE SYNTHASE, PEROXISOMAL"/>
    <property type="match status" value="1"/>
</dbReference>
<dbReference type="InterPro" id="IPR036969">
    <property type="entry name" value="Citrate_synthase_sf"/>
</dbReference>
<organism evidence="9 10">
    <name type="scientific">Chthonomonas calidirosea (strain DSM 23976 / ICMP 18418 / T49)</name>
    <dbReference type="NCBI Taxonomy" id="1303518"/>
    <lineage>
        <taxon>Bacteria</taxon>
        <taxon>Bacillati</taxon>
        <taxon>Armatimonadota</taxon>
        <taxon>Chthonomonadia</taxon>
        <taxon>Chthonomonadales</taxon>
        <taxon>Chthonomonadaceae</taxon>
        <taxon>Chthonomonas</taxon>
    </lineage>
</organism>
<dbReference type="Gene3D" id="1.10.230.10">
    <property type="entry name" value="Cytochrome P450-Terp, domain 2"/>
    <property type="match status" value="1"/>
</dbReference>
<dbReference type="InterPro" id="IPR002020">
    <property type="entry name" value="Citrate_synthase"/>
</dbReference>
<dbReference type="Pfam" id="PF00285">
    <property type="entry name" value="Citrate_synt"/>
    <property type="match status" value="1"/>
</dbReference>
<dbReference type="InterPro" id="IPR016142">
    <property type="entry name" value="Citrate_synth-like_lrg_a-sub"/>
</dbReference>
<dbReference type="Gene3D" id="1.10.580.10">
    <property type="entry name" value="Citrate Synthase, domain 1"/>
    <property type="match status" value="1"/>
</dbReference>
<dbReference type="GO" id="GO:0005829">
    <property type="term" value="C:cytosol"/>
    <property type="evidence" value="ECO:0007669"/>
    <property type="project" value="TreeGrafter"/>
</dbReference>
<dbReference type="GO" id="GO:0005975">
    <property type="term" value="P:carbohydrate metabolic process"/>
    <property type="evidence" value="ECO:0007669"/>
    <property type="project" value="TreeGrafter"/>
</dbReference>
<accession>S0EUE7</accession>
<dbReference type="GO" id="GO:0036440">
    <property type="term" value="F:citrate synthase activity"/>
    <property type="evidence" value="ECO:0007669"/>
    <property type="project" value="UniProtKB-EC"/>
</dbReference>
<dbReference type="InterPro" id="IPR019810">
    <property type="entry name" value="Citrate_synthase_AS"/>
</dbReference>
<dbReference type="KEGG" id="ccz:CCALI_01498"/>
<dbReference type="GO" id="GO:0006099">
    <property type="term" value="P:tricarboxylic acid cycle"/>
    <property type="evidence" value="ECO:0007669"/>
    <property type="project" value="UniProtKB-UniPathway"/>
</dbReference>
<dbReference type="STRING" id="454171.CP488_02599"/>
<dbReference type="SUPFAM" id="SSF48256">
    <property type="entry name" value="Citrate synthase"/>
    <property type="match status" value="1"/>
</dbReference>
<dbReference type="PIRSF" id="PIRSF001369">
    <property type="entry name" value="Citrate_synth"/>
    <property type="match status" value="1"/>
</dbReference>
<keyword evidence="10" id="KW-1185">Reference proteome</keyword>
<protein>
    <recommendedName>
        <fullName evidence="6">Citrate synthase</fullName>
    </recommendedName>
</protein>
<feature type="active site" evidence="7">
    <location>
        <position position="322"/>
    </location>
</feature>
<evidence type="ECO:0000256" key="4">
    <source>
        <dbReference type="ARBA" id="ARBA00022679"/>
    </source>
</evidence>
<dbReference type="PATRIC" id="fig|1303518.3.peg.1537"/>
<evidence type="ECO:0000256" key="2">
    <source>
        <dbReference type="ARBA" id="ARBA00010566"/>
    </source>
</evidence>
<keyword evidence="9" id="KW-0012">Acyltransferase</keyword>
<feature type="active site" evidence="7">
    <location>
        <position position="260"/>
    </location>
</feature>
<evidence type="ECO:0000256" key="5">
    <source>
        <dbReference type="ARBA" id="ARBA00049288"/>
    </source>
</evidence>
<dbReference type="InParanoid" id="S0EUE7"/>
<gene>
    <name evidence="9" type="ORF">CCALI_01498</name>
</gene>
<dbReference type="UniPathway" id="UPA00223"/>
<dbReference type="AlphaFoldDB" id="S0EUE7"/>
<dbReference type="InterPro" id="IPR011278">
    <property type="entry name" value="2-MeCitrate/Citrate_synth_II"/>
</dbReference>
<comment type="similarity">
    <text evidence="2 6 8">Belongs to the citrate synthase family.</text>
</comment>
<dbReference type="FunCoup" id="S0EUE7">
    <property type="interactions" value="349"/>
</dbReference>
<dbReference type="OrthoDB" id="9800864at2"/>
<evidence type="ECO:0000256" key="8">
    <source>
        <dbReference type="RuleBase" id="RU003406"/>
    </source>
</evidence>
<evidence type="ECO:0000256" key="1">
    <source>
        <dbReference type="ARBA" id="ARBA00005163"/>
    </source>
</evidence>
<dbReference type="RefSeq" id="WP_016482850.1">
    <property type="nucleotide sequence ID" value="NC_021487.1"/>
</dbReference>
<comment type="pathway">
    <text evidence="1">Carbohydrate metabolism; tricarboxylic acid cycle.</text>
</comment>
<dbReference type="NCBIfam" id="TIGR01800">
    <property type="entry name" value="cit_synth_II"/>
    <property type="match status" value="1"/>
</dbReference>
<evidence type="ECO:0000256" key="6">
    <source>
        <dbReference type="PIRNR" id="PIRNR001369"/>
    </source>
</evidence>